<comment type="caution">
    <text evidence="2">The sequence shown here is derived from an EMBL/GenBank/DDBJ whole genome shotgun (WGS) entry which is preliminary data.</text>
</comment>
<feature type="region of interest" description="Disordered" evidence="1">
    <location>
        <begin position="104"/>
        <end position="148"/>
    </location>
</feature>
<proteinExistence type="predicted"/>
<name>A0ABR1P2S7_DIAER</name>
<evidence type="ECO:0000313" key="3">
    <source>
        <dbReference type="Proteomes" id="UP001430848"/>
    </source>
</evidence>
<reference evidence="2 3" key="1">
    <citation type="submission" date="2024-02" db="EMBL/GenBank/DDBJ databases">
        <title>De novo assembly and annotation of 12 fungi associated with fruit tree decline syndrome in Ontario, Canada.</title>
        <authorList>
            <person name="Sulman M."/>
            <person name="Ellouze W."/>
            <person name="Ilyukhin E."/>
        </authorList>
    </citation>
    <scope>NUCLEOTIDE SEQUENCE [LARGE SCALE GENOMIC DNA]</scope>
    <source>
        <strain evidence="2 3">M169</strain>
    </source>
</reference>
<organism evidence="2 3">
    <name type="scientific">Diaporthe eres</name>
    <name type="common">Phomopsis oblonga</name>
    <dbReference type="NCBI Taxonomy" id="83184"/>
    <lineage>
        <taxon>Eukaryota</taxon>
        <taxon>Fungi</taxon>
        <taxon>Dikarya</taxon>
        <taxon>Ascomycota</taxon>
        <taxon>Pezizomycotina</taxon>
        <taxon>Sordariomycetes</taxon>
        <taxon>Sordariomycetidae</taxon>
        <taxon>Diaporthales</taxon>
        <taxon>Diaporthaceae</taxon>
        <taxon>Diaporthe</taxon>
        <taxon>Diaporthe eres species complex</taxon>
    </lineage>
</organism>
<dbReference type="EMBL" id="JAKNSF020000053">
    <property type="protein sequence ID" value="KAK7724994.1"/>
    <property type="molecule type" value="Genomic_DNA"/>
</dbReference>
<dbReference type="Proteomes" id="UP001430848">
    <property type="component" value="Unassembled WGS sequence"/>
</dbReference>
<feature type="region of interest" description="Disordered" evidence="1">
    <location>
        <begin position="384"/>
        <end position="405"/>
    </location>
</feature>
<evidence type="ECO:0000313" key="2">
    <source>
        <dbReference type="EMBL" id="KAK7724994.1"/>
    </source>
</evidence>
<protein>
    <submittedName>
        <fullName evidence="2">Uncharacterized protein</fullName>
    </submittedName>
</protein>
<sequence length="405" mass="44668">MGGKVWSEREEMIFWRIVARRCPPGLDQESKSVKKGRSDIHDSWDFAPGMMNQIWRETYPGEDPPREYTKVSLYEHLFQNSVQGKLSPNAKQFVEEYKAWLKKKAENPESDSDNEGSESRELSMDSESSESTVPESSKAKESEPSETAISIPTSAISQQGADQQIACEAPSSPDCHPAVAPLEKYWKARWPNEPVNYDHASQERPGKRHRVMDSGHCEINMSAPKALPNQHDTHAEQNANGGDQFAGALPAQMVFQNQNRMPLQQNANGGDQFAGALPAHMGLQNHNGVQLGSNNHSSFFAEQNAIGGGQLRQPMPNMQGPPHNDWHQVNMSATGPSSTTGHHGAQNNANFFTDHNAAQVNYHGITGPGLVRNNTNSFMDHAAAQSNHSTVNGRGDAQKRKRSDL</sequence>
<evidence type="ECO:0000256" key="1">
    <source>
        <dbReference type="SAM" id="MobiDB-lite"/>
    </source>
</evidence>
<gene>
    <name evidence="2" type="ORF">SLS63_008396</name>
</gene>
<keyword evidence="3" id="KW-1185">Reference proteome</keyword>
<feature type="region of interest" description="Disordered" evidence="1">
    <location>
        <begin position="155"/>
        <end position="174"/>
    </location>
</feature>
<accession>A0ABR1P2S7</accession>